<dbReference type="PANTHER" id="PTHR34848:SF1">
    <property type="entry name" value="BIFUNCTIONAL ADENOSYLCOBALAMIN BIOSYNTHESIS PROTEIN COBU"/>
    <property type="match status" value="1"/>
</dbReference>
<comment type="function">
    <text evidence="4">Catalyzes ATP-dependent phosphorylation of adenosylcobinamide and addition of GMP to adenosylcobinamide phosphate.</text>
</comment>
<evidence type="ECO:0000256" key="7">
    <source>
        <dbReference type="ARBA" id="ARBA00007490"/>
    </source>
</evidence>
<keyword evidence="14" id="KW-0067">ATP-binding</keyword>
<keyword evidence="11 20" id="KW-0808">Transferase</keyword>
<dbReference type="EC" id="2.7.7.62" evidence="9"/>
<dbReference type="SUPFAM" id="SSF52540">
    <property type="entry name" value="P-loop containing nucleoside triphosphate hydrolases"/>
    <property type="match status" value="1"/>
</dbReference>
<organism evidence="20 21">
    <name type="scientific">Desulfobacter postgatei 2ac9</name>
    <dbReference type="NCBI Taxonomy" id="879212"/>
    <lineage>
        <taxon>Bacteria</taxon>
        <taxon>Pseudomonadati</taxon>
        <taxon>Thermodesulfobacteriota</taxon>
        <taxon>Desulfobacteria</taxon>
        <taxon>Desulfobacterales</taxon>
        <taxon>Desulfobacteraceae</taxon>
        <taxon>Desulfobacter</taxon>
    </lineage>
</organism>
<evidence type="ECO:0000256" key="1">
    <source>
        <dbReference type="ARBA" id="ARBA00000312"/>
    </source>
</evidence>
<feature type="active site" description="GMP-histidine intermediate" evidence="18">
    <location>
        <position position="53"/>
    </location>
</feature>
<dbReference type="GO" id="GO:0009236">
    <property type="term" value="P:cobalamin biosynthetic process"/>
    <property type="evidence" value="ECO:0007669"/>
    <property type="project" value="UniProtKB-UniPathway"/>
</dbReference>
<dbReference type="OrthoDB" id="9788370at2"/>
<name>I5AZI1_9BACT</name>
<dbReference type="Gene3D" id="3.40.50.300">
    <property type="entry name" value="P-loop containing nucleotide triphosphate hydrolases"/>
    <property type="match status" value="1"/>
</dbReference>
<feature type="binding site" evidence="19">
    <location>
        <position position="87"/>
    </location>
    <ligand>
        <name>GTP</name>
        <dbReference type="ChEBI" id="CHEBI:37565"/>
    </ligand>
</feature>
<evidence type="ECO:0000256" key="15">
    <source>
        <dbReference type="ARBA" id="ARBA00023134"/>
    </source>
</evidence>
<comment type="similarity">
    <text evidence="7">Belongs to the CobU/CobP family.</text>
</comment>
<reference evidence="20 21" key="2">
    <citation type="submission" date="2012-02" db="EMBL/GenBank/DDBJ databases">
        <title>Improved High-Quality Draft sequence of Desulfobacter postgatei 2ac9.</title>
        <authorList>
            <consortium name="US DOE Joint Genome Institute"/>
            <person name="Lucas S."/>
            <person name="Han J."/>
            <person name="Lapidus A."/>
            <person name="Cheng J.-F."/>
            <person name="Goodwin L."/>
            <person name="Pitluck S."/>
            <person name="Peters L."/>
            <person name="Ovchinnikova G."/>
            <person name="Held B."/>
            <person name="Detter J.C."/>
            <person name="Han C."/>
            <person name="Tapia R."/>
            <person name="Land M."/>
            <person name="Hauser L."/>
            <person name="Kyrpides N."/>
            <person name="Ivanova N."/>
            <person name="Pagani I."/>
            <person name="Orellana R."/>
            <person name="Lovley D."/>
            <person name="Woyke T."/>
        </authorList>
    </citation>
    <scope>NUCLEOTIDE SEQUENCE [LARGE SCALE GENOMIC DNA]</scope>
    <source>
        <strain evidence="20 21">2ac9</strain>
    </source>
</reference>
<evidence type="ECO:0000256" key="9">
    <source>
        <dbReference type="ARBA" id="ARBA00012523"/>
    </source>
</evidence>
<keyword evidence="20" id="KW-0548">Nucleotidyltransferase</keyword>
<keyword evidence="15 19" id="KW-0342">GTP-binding</keyword>
<gene>
    <name evidence="20" type="ORF">DespoDRAFT_00639</name>
</gene>
<evidence type="ECO:0000256" key="13">
    <source>
        <dbReference type="ARBA" id="ARBA00022777"/>
    </source>
</evidence>
<dbReference type="PANTHER" id="PTHR34848">
    <property type="match status" value="1"/>
</dbReference>
<comment type="catalytic activity">
    <reaction evidence="1">
        <text>adenosylcob(III)inamide + ATP = adenosylcob(III)inamide phosphate + ADP + H(+)</text>
        <dbReference type="Rhea" id="RHEA:15769"/>
        <dbReference type="ChEBI" id="CHEBI:2480"/>
        <dbReference type="ChEBI" id="CHEBI:15378"/>
        <dbReference type="ChEBI" id="CHEBI:30616"/>
        <dbReference type="ChEBI" id="CHEBI:58502"/>
        <dbReference type="ChEBI" id="CHEBI:456216"/>
        <dbReference type="EC" id="2.7.1.156"/>
    </reaction>
</comment>
<comment type="catalytic activity">
    <reaction evidence="3">
        <text>adenosylcob(III)inamide + GTP = adenosylcob(III)inamide phosphate + GDP + H(+)</text>
        <dbReference type="Rhea" id="RHEA:15765"/>
        <dbReference type="ChEBI" id="CHEBI:2480"/>
        <dbReference type="ChEBI" id="CHEBI:15378"/>
        <dbReference type="ChEBI" id="CHEBI:37565"/>
        <dbReference type="ChEBI" id="CHEBI:58189"/>
        <dbReference type="ChEBI" id="CHEBI:58502"/>
        <dbReference type="EC" id="2.7.1.156"/>
    </reaction>
</comment>
<keyword evidence="21" id="KW-1185">Reference proteome</keyword>
<dbReference type="eggNOG" id="COG2087">
    <property type="taxonomic scope" value="Bacteria"/>
</dbReference>
<evidence type="ECO:0000256" key="4">
    <source>
        <dbReference type="ARBA" id="ARBA00003889"/>
    </source>
</evidence>
<dbReference type="EC" id="2.7.1.156" evidence="8"/>
<feature type="binding site" evidence="19">
    <location>
        <begin position="11"/>
        <end position="18"/>
    </location>
    <ligand>
        <name>GTP</name>
        <dbReference type="ChEBI" id="CHEBI:37565"/>
    </ligand>
</feature>
<keyword evidence="12 19" id="KW-0547">Nucleotide-binding</keyword>
<dbReference type="GO" id="GO:0005524">
    <property type="term" value="F:ATP binding"/>
    <property type="evidence" value="ECO:0007669"/>
    <property type="project" value="UniProtKB-KW"/>
</dbReference>
<dbReference type="UniPathway" id="UPA00148">
    <property type="reaction ID" value="UER00236"/>
</dbReference>
<evidence type="ECO:0000256" key="2">
    <source>
        <dbReference type="ARBA" id="ARBA00000711"/>
    </source>
</evidence>
<sequence>MKNIKRILVLGGCRSGKSGFAKQAADHMARDKKIYLATCVPTDREMNKRVKQHQEQRGPDWATIEEPIRIHETIERACAQAKVILVDCLTLWTSNLLLQQTDEAGIMAAVDLLLGALNRSTCPVILVSNEVGYGIVPENSLARQFRDMAGLVNQRVARAVDEVFVSMAGIPVQIKPGQIKPNQIKSGQVGPGLFNGKDFGNGELQ</sequence>
<keyword evidence="13 20" id="KW-0418">Kinase</keyword>
<evidence type="ECO:0000256" key="14">
    <source>
        <dbReference type="ARBA" id="ARBA00022840"/>
    </source>
</evidence>
<comment type="pathway">
    <text evidence="5">Cofactor biosynthesis; adenosylcobalamin biosynthesis; adenosylcobalamin from cob(II)yrinate a,c-diamide: step 6/7.</text>
</comment>
<evidence type="ECO:0000313" key="21">
    <source>
        <dbReference type="Proteomes" id="UP000005778"/>
    </source>
</evidence>
<dbReference type="GO" id="GO:0005525">
    <property type="term" value="F:GTP binding"/>
    <property type="evidence" value="ECO:0007669"/>
    <property type="project" value="UniProtKB-KW"/>
</dbReference>
<evidence type="ECO:0000256" key="10">
    <source>
        <dbReference type="ARBA" id="ARBA00022573"/>
    </source>
</evidence>
<evidence type="ECO:0000256" key="11">
    <source>
        <dbReference type="ARBA" id="ARBA00022679"/>
    </source>
</evidence>
<dbReference type="Pfam" id="PF02283">
    <property type="entry name" value="CobU"/>
    <property type="match status" value="1"/>
</dbReference>
<dbReference type="RefSeq" id="WP_004071288.1">
    <property type="nucleotide sequence ID" value="NZ_CM001488.1"/>
</dbReference>
<evidence type="ECO:0000256" key="6">
    <source>
        <dbReference type="ARBA" id="ARBA00005159"/>
    </source>
</evidence>
<dbReference type="HOGENOM" id="CLU_094161_0_1_7"/>
<dbReference type="InterPro" id="IPR027417">
    <property type="entry name" value="P-loop_NTPase"/>
</dbReference>
<evidence type="ECO:0000256" key="17">
    <source>
        <dbReference type="ARBA" id="ARBA00030571"/>
    </source>
</evidence>
<evidence type="ECO:0000256" key="16">
    <source>
        <dbReference type="ARBA" id="ARBA00029570"/>
    </source>
</evidence>
<dbReference type="NCBIfam" id="NF004469">
    <property type="entry name" value="PRK05800.1"/>
    <property type="match status" value="1"/>
</dbReference>
<dbReference type="CDD" id="cd00544">
    <property type="entry name" value="CobU"/>
    <property type="match status" value="1"/>
</dbReference>
<dbReference type="AlphaFoldDB" id="I5AZI1"/>
<evidence type="ECO:0000256" key="8">
    <source>
        <dbReference type="ARBA" id="ARBA00012016"/>
    </source>
</evidence>
<protein>
    <recommendedName>
        <fullName evidence="16">Adenosylcobinamide kinase</fullName>
        <ecNumber evidence="8">2.7.1.156</ecNumber>
        <ecNumber evidence="9">2.7.7.62</ecNumber>
    </recommendedName>
    <alternativeName>
        <fullName evidence="17">Adenosylcobinamide-phosphate guanylyltransferase</fullName>
    </alternativeName>
</protein>
<comment type="pathway">
    <text evidence="6">Cofactor biosynthesis; adenosylcobalamin biosynthesis; adenosylcobalamin from cob(II)yrinate a,c-diamide: step 5/7.</text>
</comment>
<evidence type="ECO:0000256" key="18">
    <source>
        <dbReference type="PIRSR" id="PIRSR006135-1"/>
    </source>
</evidence>
<dbReference type="GO" id="GO:0043752">
    <property type="term" value="F:adenosylcobinamide kinase activity"/>
    <property type="evidence" value="ECO:0007669"/>
    <property type="project" value="UniProtKB-EC"/>
</dbReference>
<evidence type="ECO:0000256" key="5">
    <source>
        <dbReference type="ARBA" id="ARBA00004692"/>
    </source>
</evidence>
<dbReference type="STRING" id="879212.DespoDRAFT_00639"/>
<dbReference type="EMBL" id="CM001488">
    <property type="protein sequence ID" value="EIM62644.1"/>
    <property type="molecule type" value="Genomic_DNA"/>
</dbReference>
<proteinExistence type="inferred from homology"/>
<dbReference type="GO" id="GO:0008820">
    <property type="term" value="F:cobinamide phosphate guanylyltransferase activity"/>
    <property type="evidence" value="ECO:0007669"/>
    <property type="project" value="UniProtKB-EC"/>
</dbReference>
<evidence type="ECO:0000256" key="12">
    <source>
        <dbReference type="ARBA" id="ARBA00022741"/>
    </source>
</evidence>
<dbReference type="PIRSF" id="PIRSF006135">
    <property type="entry name" value="CobU"/>
    <property type="match status" value="1"/>
</dbReference>
<dbReference type="InterPro" id="IPR003203">
    <property type="entry name" value="CobU/CobP"/>
</dbReference>
<keyword evidence="10" id="KW-0169">Cobalamin biosynthesis</keyword>
<reference evidence="20 21" key="1">
    <citation type="submission" date="2011-09" db="EMBL/GenBank/DDBJ databases">
        <authorList>
            <consortium name="US DOE Joint Genome Institute (JGI-PGF)"/>
            <person name="Lucas S."/>
            <person name="Han J."/>
            <person name="Lapidus A."/>
            <person name="Cheng J.-F."/>
            <person name="Goodwin L."/>
            <person name="Pitluck S."/>
            <person name="Peters L."/>
            <person name="Land M.L."/>
            <person name="Hauser L."/>
            <person name="Orellana R."/>
            <person name="Lovley D."/>
            <person name="Woyke T.J."/>
        </authorList>
    </citation>
    <scope>NUCLEOTIDE SEQUENCE [LARGE SCALE GENOMIC DNA]</scope>
    <source>
        <strain evidence="20 21">2ac9</strain>
    </source>
</reference>
<comment type="catalytic activity">
    <reaction evidence="2">
        <text>adenosylcob(III)inamide phosphate + GTP + H(+) = adenosylcob(III)inamide-GDP + diphosphate</text>
        <dbReference type="Rhea" id="RHEA:22712"/>
        <dbReference type="ChEBI" id="CHEBI:15378"/>
        <dbReference type="ChEBI" id="CHEBI:33019"/>
        <dbReference type="ChEBI" id="CHEBI:37565"/>
        <dbReference type="ChEBI" id="CHEBI:58502"/>
        <dbReference type="ChEBI" id="CHEBI:60487"/>
        <dbReference type="EC" id="2.7.7.62"/>
    </reaction>
</comment>
<evidence type="ECO:0000313" key="20">
    <source>
        <dbReference type="EMBL" id="EIM62644.1"/>
    </source>
</evidence>
<dbReference type="Proteomes" id="UP000005778">
    <property type="component" value="Chromosome"/>
</dbReference>
<accession>I5AZI1</accession>
<feature type="binding site" evidence="19">
    <location>
        <position position="65"/>
    </location>
    <ligand>
        <name>GTP</name>
        <dbReference type="ChEBI" id="CHEBI:37565"/>
    </ligand>
</feature>
<evidence type="ECO:0000256" key="3">
    <source>
        <dbReference type="ARBA" id="ARBA00001522"/>
    </source>
</evidence>
<evidence type="ECO:0000256" key="19">
    <source>
        <dbReference type="PIRSR" id="PIRSR006135-2"/>
    </source>
</evidence>